<protein>
    <submittedName>
        <fullName evidence="3">Uncharacterized protein</fullName>
    </submittedName>
</protein>
<organism evidence="3 4">
    <name type="scientific">Rhizobium etli 8C-3</name>
    <dbReference type="NCBI Taxonomy" id="538025"/>
    <lineage>
        <taxon>Bacteria</taxon>
        <taxon>Pseudomonadati</taxon>
        <taxon>Pseudomonadota</taxon>
        <taxon>Alphaproteobacteria</taxon>
        <taxon>Hyphomicrobiales</taxon>
        <taxon>Rhizobiaceae</taxon>
        <taxon>Rhizobium/Agrobacterium group</taxon>
        <taxon>Rhizobium</taxon>
    </lineage>
</organism>
<name>A0A1L5P526_RHIET</name>
<dbReference type="Proteomes" id="UP000185109">
    <property type="component" value="Chromosome"/>
</dbReference>
<feature type="signal peptide" evidence="2">
    <location>
        <begin position="1"/>
        <end position="21"/>
    </location>
</feature>
<reference evidence="3 4" key="1">
    <citation type="submission" date="2016-09" db="EMBL/GenBank/DDBJ databases">
        <title>The complete genome sequences of Rhizobium gallicum, symbiovars gallicum and phaseoli, symbionts associated to common bean (Phaseolus vulgaris).</title>
        <authorList>
            <person name="Bustos P."/>
            <person name="Santamaria R.I."/>
            <person name="Perez-Carrascal O.M."/>
            <person name="Juarez S."/>
            <person name="Lozano L."/>
            <person name="Martinez-Flores I."/>
            <person name="Martinez-Romero E."/>
            <person name="Cevallos M."/>
            <person name="Romero D."/>
            <person name="Davila G."/>
            <person name="Gonzalez V."/>
        </authorList>
    </citation>
    <scope>NUCLEOTIDE SEQUENCE [LARGE SCALE GENOMIC DNA]</scope>
    <source>
        <strain evidence="3 4">8C-3</strain>
    </source>
</reference>
<dbReference type="AlphaFoldDB" id="A0A1L5P526"/>
<evidence type="ECO:0000313" key="4">
    <source>
        <dbReference type="Proteomes" id="UP000185109"/>
    </source>
</evidence>
<evidence type="ECO:0000313" key="3">
    <source>
        <dbReference type="EMBL" id="APO75243.1"/>
    </source>
</evidence>
<keyword evidence="2" id="KW-0732">Signal</keyword>
<feature type="compositionally biased region" description="Basic and acidic residues" evidence="1">
    <location>
        <begin position="66"/>
        <end position="86"/>
    </location>
</feature>
<evidence type="ECO:0000256" key="2">
    <source>
        <dbReference type="SAM" id="SignalP"/>
    </source>
</evidence>
<feature type="region of interest" description="Disordered" evidence="1">
    <location>
        <begin position="57"/>
        <end position="86"/>
    </location>
</feature>
<dbReference type="EMBL" id="CP017241">
    <property type="protein sequence ID" value="APO75243.1"/>
    <property type="molecule type" value="Genomic_DNA"/>
</dbReference>
<accession>A0A1L5P526</accession>
<feature type="chain" id="PRO_5012273109" evidence="2">
    <location>
        <begin position="22"/>
        <end position="86"/>
    </location>
</feature>
<evidence type="ECO:0000256" key="1">
    <source>
        <dbReference type="SAM" id="MobiDB-lite"/>
    </source>
</evidence>
<gene>
    <name evidence="3" type="ORF">AM571_CH02434</name>
</gene>
<sequence length="86" mass="9415">MEKRMVSKCARYFLLGSVALAAVGASQAMAQSQRYYDAEAGRWIDPDPNVRANVDPLPPDQVPDSFKAKVHTDFDGGGEKTQKGTR</sequence>
<proteinExistence type="predicted"/>